<dbReference type="Proteomes" id="UP000196027">
    <property type="component" value="Chromosome"/>
</dbReference>
<keyword evidence="3" id="KW-1185">Reference proteome</keyword>
<sequence length="335" mass="36884">MKSLKKIITALGATALLANQAHAEAIDRKFCIFDPIGHNGPLFNVMKSSKPTALKWGVNFELSAYTDEKIAAEDFKAAQCDAVLLTGTRAREFNKFTGSLEALGAIPGDQEMQMILQTLNQPKAAKLLTNGNYEVAGILPAGAVYLFLRDRNVNTVDKLQGKKIATLDYDPASLTMVRHIGASVVGASSANFAGKFNNGSVDAAYAPAIAYTPLELYKGVAQDGGVFDYKLAQMNFQIIIHHDRFPEGFGQKVREYASGQYDEAYKLVATAESEIKAEHWMHPAKEHVSGYDNMLREVRISLRDEGVYDANALRLMRKVRCKTNPKNAECVDKRE</sequence>
<dbReference type="EMBL" id="CP021425">
    <property type="protein sequence ID" value="ARU57612.1"/>
    <property type="molecule type" value="Genomic_DNA"/>
</dbReference>
<accession>A0A1Y0IAQ6</accession>
<reference evidence="2 3" key="1">
    <citation type="submission" date="2017-05" db="EMBL/GenBank/DDBJ databases">
        <title>Genomic insights into alkan degradation activity of Oleiphilus messinensis.</title>
        <authorList>
            <person name="Kozyavkin S.A."/>
            <person name="Slesarev A.I."/>
            <person name="Golyshin P.N."/>
            <person name="Korzhenkov A."/>
            <person name="Golyshina O.N."/>
            <person name="Toshchakov S.V."/>
        </authorList>
    </citation>
    <scope>NUCLEOTIDE SEQUENCE [LARGE SCALE GENOMIC DNA]</scope>
    <source>
        <strain evidence="2 3">ME102</strain>
    </source>
</reference>
<dbReference type="KEGG" id="ome:OLMES_3585"/>
<keyword evidence="1" id="KW-0732">Signal</keyword>
<dbReference type="OrthoDB" id="9771186at2"/>
<gene>
    <name evidence="2" type="ORF">OLMES_3585</name>
</gene>
<dbReference type="AlphaFoldDB" id="A0A1Y0IAQ6"/>
<evidence type="ECO:0000313" key="3">
    <source>
        <dbReference type="Proteomes" id="UP000196027"/>
    </source>
</evidence>
<name>A0A1Y0IAQ6_9GAMM</name>
<feature type="chain" id="PRO_5012214519" evidence="1">
    <location>
        <begin position="24"/>
        <end position="335"/>
    </location>
</feature>
<feature type="signal peptide" evidence="1">
    <location>
        <begin position="1"/>
        <end position="23"/>
    </location>
</feature>
<dbReference type="SUPFAM" id="SSF53850">
    <property type="entry name" value="Periplasmic binding protein-like II"/>
    <property type="match status" value="1"/>
</dbReference>
<dbReference type="InterPro" id="IPR045758">
    <property type="entry name" value="AdeT1/2"/>
</dbReference>
<organism evidence="2 3">
    <name type="scientific">Oleiphilus messinensis</name>
    <dbReference type="NCBI Taxonomy" id="141451"/>
    <lineage>
        <taxon>Bacteria</taxon>
        <taxon>Pseudomonadati</taxon>
        <taxon>Pseudomonadota</taxon>
        <taxon>Gammaproteobacteria</taxon>
        <taxon>Oceanospirillales</taxon>
        <taxon>Oleiphilaceae</taxon>
        <taxon>Oleiphilus</taxon>
    </lineage>
</organism>
<evidence type="ECO:0000313" key="2">
    <source>
        <dbReference type="EMBL" id="ARU57612.1"/>
    </source>
</evidence>
<proteinExistence type="predicted"/>
<dbReference type="RefSeq" id="WP_087462485.1">
    <property type="nucleotide sequence ID" value="NZ_CP021425.1"/>
</dbReference>
<evidence type="ECO:0000256" key="1">
    <source>
        <dbReference type="SAM" id="SignalP"/>
    </source>
</evidence>
<protein>
    <submittedName>
        <fullName evidence="2">TRAP transporter solute binding subunit</fullName>
    </submittedName>
</protein>
<dbReference type="Gene3D" id="3.40.190.170">
    <property type="entry name" value="Bacterial extracellular solute-binding protein, family 7"/>
    <property type="match status" value="1"/>
</dbReference>
<dbReference type="InterPro" id="IPR038404">
    <property type="entry name" value="TRAP_DctP_sf"/>
</dbReference>
<dbReference type="Pfam" id="PF19582">
    <property type="entry name" value="AdeT1_2"/>
    <property type="match status" value="1"/>
</dbReference>